<dbReference type="EMBL" id="JAJOMB010000020">
    <property type="protein sequence ID" value="MCD5315160.1"/>
    <property type="molecule type" value="Genomic_DNA"/>
</dbReference>
<gene>
    <name evidence="1" type="ORF">LR394_30070</name>
</gene>
<reference evidence="1" key="1">
    <citation type="submission" date="2021-11" db="EMBL/GenBank/DDBJ databases">
        <title>Streptomyces corallinus and Kineosporia corallina sp. nov., two new coral-derived marine actinobacteria.</title>
        <authorList>
            <person name="Buangrab K."/>
            <person name="Sutthacheep M."/>
            <person name="Yeemin T."/>
            <person name="Harunari E."/>
            <person name="Igarashi Y."/>
            <person name="Sripreechasak P."/>
            <person name="Kanchanasin P."/>
            <person name="Tanasupawat S."/>
            <person name="Phongsopitanun W."/>
        </authorList>
    </citation>
    <scope>NUCLEOTIDE SEQUENCE</scope>
    <source>
        <strain evidence="1">JCM 31032</strain>
    </source>
</reference>
<dbReference type="Proteomes" id="UP001138997">
    <property type="component" value="Unassembled WGS sequence"/>
</dbReference>
<sequence>MKLRVIAAATLVMLIALITAEFVVAHQVRSRITEALSCAADGAATPEVSLGHTPVLLELATGGLGPVTLTFDYDSVAERIGAQVQALSGATLGEQDGLLTITLQEQMLGRPLKVLLDLTTDGSSLVLTPQSLVIGDRQVQAALLQRLTGEQDALEPRTFDPELPEGVSLEKVSATSDGLAVTVAIDKVTGHGQCSRDGERTPGLG</sequence>
<proteinExistence type="predicted"/>
<dbReference type="RefSeq" id="WP_231447961.1">
    <property type="nucleotide sequence ID" value="NZ_JAJOMB010000020.1"/>
</dbReference>
<accession>A0A9X1SXG5</accession>
<evidence type="ECO:0000313" key="2">
    <source>
        <dbReference type="Proteomes" id="UP001138997"/>
    </source>
</evidence>
<comment type="caution">
    <text evidence="1">The sequence shown here is derived from an EMBL/GenBank/DDBJ whole genome shotgun (WGS) entry which is preliminary data.</text>
</comment>
<dbReference type="AlphaFoldDB" id="A0A9X1SXG5"/>
<organism evidence="1 2">
    <name type="scientific">Kineosporia babensis</name>
    <dbReference type="NCBI Taxonomy" id="499548"/>
    <lineage>
        <taxon>Bacteria</taxon>
        <taxon>Bacillati</taxon>
        <taxon>Actinomycetota</taxon>
        <taxon>Actinomycetes</taxon>
        <taxon>Kineosporiales</taxon>
        <taxon>Kineosporiaceae</taxon>
        <taxon>Kineosporia</taxon>
    </lineage>
</organism>
<protein>
    <recommendedName>
        <fullName evidence="3">DUF2993 domain-containing protein</fullName>
    </recommendedName>
</protein>
<evidence type="ECO:0000313" key="1">
    <source>
        <dbReference type="EMBL" id="MCD5315160.1"/>
    </source>
</evidence>
<name>A0A9X1SXG5_9ACTN</name>
<keyword evidence="2" id="KW-1185">Reference proteome</keyword>
<evidence type="ECO:0008006" key="3">
    <source>
        <dbReference type="Google" id="ProtNLM"/>
    </source>
</evidence>